<keyword evidence="13" id="KW-0378">Hydrolase</keyword>
<evidence type="ECO:0000313" key="25">
    <source>
        <dbReference type="Proteomes" id="UP000886653"/>
    </source>
</evidence>
<comment type="cofactor">
    <cofactor evidence="1 21">
        <name>Mg(2+)</name>
        <dbReference type="ChEBI" id="CHEBI:18420"/>
    </cofactor>
</comment>
<feature type="region of interest" description="Disordered" evidence="22">
    <location>
        <begin position="34"/>
        <end position="70"/>
    </location>
</feature>
<dbReference type="SMART" id="SM00090">
    <property type="entry name" value="RIO"/>
    <property type="match status" value="1"/>
</dbReference>
<feature type="compositionally biased region" description="Acidic residues" evidence="22">
    <location>
        <begin position="558"/>
        <end position="570"/>
    </location>
</feature>
<keyword evidence="7" id="KW-0690">Ribosome biogenesis</keyword>
<dbReference type="GO" id="GO:0046872">
    <property type="term" value="F:metal ion binding"/>
    <property type="evidence" value="ECO:0007669"/>
    <property type="project" value="UniProtKB-KW"/>
</dbReference>
<evidence type="ECO:0000256" key="16">
    <source>
        <dbReference type="ARBA" id="ARBA00047899"/>
    </source>
</evidence>
<evidence type="ECO:0000256" key="15">
    <source>
        <dbReference type="ARBA" id="ARBA00022842"/>
    </source>
</evidence>
<dbReference type="PROSITE" id="PS01245">
    <property type="entry name" value="RIO1"/>
    <property type="match status" value="1"/>
</dbReference>
<comment type="catalytic activity">
    <reaction evidence="17 18">
        <text>L-seryl-[protein] + ATP = O-phospho-L-seryl-[protein] + ADP + H(+)</text>
        <dbReference type="Rhea" id="RHEA:17989"/>
        <dbReference type="Rhea" id="RHEA-COMP:9863"/>
        <dbReference type="Rhea" id="RHEA-COMP:11604"/>
        <dbReference type="ChEBI" id="CHEBI:15378"/>
        <dbReference type="ChEBI" id="CHEBI:29999"/>
        <dbReference type="ChEBI" id="CHEBI:30616"/>
        <dbReference type="ChEBI" id="CHEBI:83421"/>
        <dbReference type="ChEBI" id="CHEBI:456216"/>
        <dbReference type="EC" id="2.7.11.1"/>
    </reaction>
</comment>
<dbReference type="InterPro" id="IPR018934">
    <property type="entry name" value="RIO_dom"/>
</dbReference>
<evidence type="ECO:0000256" key="8">
    <source>
        <dbReference type="ARBA" id="ARBA00022527"/>
    </source>
</evidence>
<dbReference type="PANTHER" id="PTHR45723">
    <property type="entry name" value="SERINE/THREONINE-PROTEIN KINASE RIO1"/>
    <property type="match status" value="1"/>
</dbReference>
<dbReference type="InterPro" id="IPR000687">
    <property type="entry name" value="RIO_kinase"/>
</dbReference>
<keyword evidence="12 18" id="KW-0418">Kinase</keyword>
<protein>
    <recommendedName>
        <fullName evidence="5 18">Serine/threonine-protein kinase RIO1</fullName>
        <ecNumber evidence="4 18">2.7.11.1</ecNumber>
    </recommendedName>
</protein>
<evidence type="ECO:0000256" key="22">
    <source>
        <dbReference type="SAM" id="MobiDB-lite"/>
    </source>
</evidence>
<dbReference type="Proteomes" id="UP000886653">
    <property type="component" value="Unassembled WGS sequence"/>
</dbReference>
<dbReference type="InterPro" id="IPR051272">
    <property type="entry name" value="RIO-type_Ser/Thr_kinase"/>
</dbReference>
<feature type="domain" description="RIO kinase" evidence="23">
    <location>
        <begin position="190"/>
        <end position="444"/>
    </location>
</feature>
<evidence type="ECO:0000256" key="21">
    <source>
        <dbReference type="PIRSR" id="PIRSR038147-3"/>
    </source>
</evidence>
<feature type="binding site" evidence="21">
    <location>
        <position position="386"/>
    </location>
    <ligand>
        <name>Mg(2+)</name>
        <dbReference type="ChEBI" id="CHEBI:18420"/>
    </ligand>
</feature>
<evidence type="ECO:0000259" key="23">
    <source>
        <dbReference type="SMART" id="SM00090"/>
    </source>
</evidence>
<feature type="active site" description="Proton acceptor" evidence="19">
    <location>
        <position position="381"/>
    </location>
</feature>
<evidence type="ECO:0000256" key="6">
    <source>
        <dbReference type="ARBA" id="ARBA00022490"/>
    </source>
</evidence>
<evidence type="ECO:0000256" key="2">
    <source>
        <dbReference type="ARBA" id="ARBA00004496"/>
    </source>
</evidence>
<evidence type="ECO:0000256" key="4">
    <source>
        <dbReference type="ARBA" id="ARBA00012513"/>
    </source>
</evidence>
<comment type="subcellular location">
    <subcellularLocation>
        <location evidence="2">Cytoplasm</location>
    </subcellularLocation>
</comment>
<dbReference type="GO" id="GO:0004674">
    <property type="term" value="F:protein serine/threonine kinase activity"/>
    <property type="evidence" value="ECO:0007669"/>
    <property type="project" value="UniProtKB-KW"/>
</dbReference>
<dbReference type="EMBL" id="MU167445">
    <property type="protein sequence ID" value="KAG0140422.1"/>
    <property type="molecule type" value="Genomic_DNA"/>
</dbReference>
<dbReference type="OrthoDB" id="205248at2759"/>
<accession>A0A9P6T5Y5</accession>
<dbReference type="Pfam" id="PF01163">
    <property type="entry name" value="RIO1"/>
    <property type="match status" value="1"/>
</dbReference>
<evidence type="ECO:0000256" key="19">
    <source>
        <dbReference type="PIRSR" id="PIRSR038147-1"/>
    </source>
</evidence>
<reference evidence="24" key="1">
    <citation type="submission" date="2013-11" db="EMBL/GenBank/DDBJ databases">
        <title>Genome sequence of the fusiform rust pathogen reveals effectors for host alternation and coevolution with pine.</title>
        <authorList>
            <consortium name="DOE Joint Genome Institute"/>
            <person name="Smith K."/>
            <person name="Pendleton A."/>
            <person name="Kubisiak T."/>
            <person name="Anderson C."/>
            <person name="Salamov A."/>
            <person name="Aerts A."/>
            <person name="Riley R."/>
            <person name="Clum A."/>
            <person name="Lindquist E."/>
            <person name="Ence D."/>
            <person name="Campbell M."/>
            <person name="Kronenberg Z."/>
            <person name="Feau N."/>
            <person name="Dhillon B."/>
            <person name="Hamelin R."/>
            <person name="Burleigh J."/>
            <person name="Smith J."/>
            <person name="Yandell M."/>
            <person name="Nelson C."/>
            <person name="Grigoriev I."/>
            <person name="Davis J."/>
        </authorList>
    </citation>
    <scope>NUCLEOTIDE SEQUENCE</scope>
    <source>
        <strain evidence="24">G11</strain>
    </source>
</reference>
<dbReference type="Gene3D" id="1.10.510.10">
    <property type="entry name" value="Transferase(Phosphotransferase) domain 1"/>
    <property type="match status" value="1"/>
</dbReference>
<dbReference type="SUPFAM" id="SSF56112">
    <property type="entry name" value="Protein kinase-like (PK-like)"/>
    <property type="match status" value="1"/>
</dbReference>
<proteinExistence type="inferred from homology"/>
<keyword evidence="11 18" id="KW-0547">Nucleotide-binding</keyword>
<keyword evidence="9 18" id="KW-0808">Transferase</keyword>
<feature type="binding site" evidence="21">
    <location>
        <position position="398"/>
    </location>
    <ligand>
        <name>Mg(2+)</name>
        <dbReference type="ChEBI" id="CHEBI:18420"/>
    </ligand>
</feature>
<name>A0A9P6T5Y5_9BASI</name>
<dbReference type="InterPro" id="IPR011009">
    <property type="entry name" value="Kinase-like_dom_sf"/>
</dbReference>
<dbReference type="Gene3D" id="3.30.200.20">
    <property type="entry name" value="Phosphorylase Kinase, domain 1"/>
    <property type="match status" value="1"/>
</dbReference>
<evidence type="ECO:0000256" key="1">
    <source>
        <dbReference type="ARBA" id="ARBA00001946"/>
    </source>
</evidence>
<dbReference type="InterPro" id="IPR017407">
    <property type="entry name" value="Ser/Thr_kinase_Rio1"/>
</dbReference>
<evidence type="ECO:0000313" key="24">
    <source>
        <dbReference type="EMBL" id="KAG0140422.1"/>
    </source>
</evidence>
<evidence type="ECO:0000256" key="13">
    <source>
        <dbReference type="ARBA" id="ARBA00022801"/>
    </source>
</evidence>
<feature type="region of interest" description="Disordered" evidence="22">
    <location>
        <begin position="536"/>
        <end position="622"/>
    </location>
</feature>
<feature type="compositionally biased region" description="Acidic residues" evidence="22">
    <location>
        <begin position="40"/>
        <end position="70"/>
    </location>
</feature>
<dbReference type="EC" id="2.7.11.1" evidence="4 18"/>
<dbReference type="InterPro" id="IPR018935">
    <property type="entry name" value="RIO_kinase_CS"/>
</dbReference>
<evidence type="ECO:0000256" key="18">
    <source>
        <dbReference type="PIRNR" id="PIRNR038147"/>
    </source>
</evidence>
<evidence type="ECO:0000256" key="9">
    <source>
        <dbReference type="ARBA" id="ARBA00022679"/>
    </source>
</evidence>
<gene>
    <name evidence="24" type="ORF">CROQUDRAFT_665179</name>
</gene>
<evidence type="ECO:0000256" key="7">
    <source>
        <dbReference type="ARBA" id="ARBA00022517"/>
    </source>
</evidence>
<dbReference type="FunFam" id="3.30.200.20:FF:000148">
    <property type="entry name" value="Serine/threonine-protein kinase RIO1"/>
    <property type="match status" value="1"/>
</dbReference>
<evidence type="ECO:0000256" key="10">
    <source>
        <dbReference type="ARBA" id="ARBA00022723"/>
    </source>
</evidence>
<evidence type="ECO:0000256" key="17">
    <source>
        <dbReference type="ARBA" id="ARBA00048679"/>
    </source>
</evidence>
<feature type="compositionally biased region" description="Basic residues" evidence="22">
    <location>
        <begin position="600"/>
        <end position="622"/>
    </location>
</feature>
<feature type="compositionally biased region" description="Basic and acidic residues" evidence="22">
    <location>
        <begin position="571"/>
        <end position="599"/>
    </location>
</feature>
<comment type="catalytic activity">
    <reaction evidence="16 18">
        <text>L-threonyl-[protein] + ATP = O-phospho-L-threonyl-[protein] + ADP + H(+)</text>
        <dbReference type="Rhea" id="RHEA:46608"/>
        <dbReference type="Rhea" id="RHEA-COMP:11060"/>
        <dbReference type="Rhea" id="RHEA-COMP:11605"/>
        <dbReference type="ChEBI" id="CHEBI:15378"/>
        <dbReference type="ChEBI" id="CHEBI:30013"/>
        <dbReference type="ChEBI" id="CHEBI:30616"/>
        <dbReference type="ChEBI" id="CHEBI:61977"/>
        <dbReference type="ChEBI" id="CHEBI:456216"/>
        <dbReference type="EC" id="2.7.11.1"/>
    </reaction>
</comment>
<keyword evidence="25" id="KW-1185">Reference proteome</keyword>
<feature type="binding site" evidence="20">
    <location>
        <position position="259"/>
    </location>
    <ligand>
        <name>ATP</name>
        <dbReference type="ChEBI" id="CHEBI:30616"/>
    </ligand>
</feature>
<evidence type="ECO:0000256" key="11">
    <source>
        <dbReference type="ARBA" id="ARBA00022741"/>
    </source>
</evidence>
<keyword evidence="15" id="KW-0460">Magnesium</keyword>
<feature type="binding site" evidence="20">
    <location>
        <position position="331"/>
    </location>
    <ligand>
        <name>ATP</name>
        <dbReference type="ChEBI" id="CHEBI:30616"/>
    </ligand>
</feature>
<dbReference type="CDD" id="cd05147">
    <property type="entry name" value="RIO1_euk"/>
    <property type="match status" value="1"/>
</dbReference>
<evidence type="ECO:0000256" key="14">
    <source>
        <dbReference type="ARBA" id="ARBA00022840"/>
    </source>
</evidence>
<evidence type="ECO:0000256" key="20">
    <source>
        <dbReference type="PIRSR" id="PIRSR038147-2"/>
    </source>
</evidence>
<comment type="similarity">
    <text evidence="3 18">Belongs to the protein kinase superfamily. RIO-type Ser/Thr kinase family.</text>
</comment>
<feature type="active site" description="4-aspartylphosphate intermediate" evidence="19">
    <location>
        <position position="398"/>
    </location>
</feature>
<dbReference type="AlphaFoldDB" id="A0A9P6T5Y5"/>
<dbReference type="GO" id="GO:0005737">
    <property type="term" value="C:cytoplasm"/>
    <property type="evidence" value="ECO:0007669"/>
    <property type="project" value="UniProtKB-SubCell"/>
</dbReference>
<keyword evidence="6" id="KW-0963">Cytoplasm</keyword>
<evidence type="ECO:0000256" key="12">
    <source>
        <dbReference type="ARBA" id="ARBA00022777"/>
    </source>
</evidence>
<sequence>MFDNHQFDDAPEDEDVPQELNAIVASSFTLPVIRPRETEADQEISTSDEEVIFSAADDDEYSEDKEENDDEDFIEKDLDAVNCQDWETLAGDLTKRYNRLRQTVAVTNQKHRPQRARDDAQVLPATNQPRSATIVPSLATPTPSATVIRSDKVTDQLLSLASKYSNKLTLGDLNATQTRKGGFERANHTDRADRATNEQVLDPRTRLVLFKMLGRGLVDRIEGCISTGKEANVYHAIALIDPFSGETLEDANGISLALKIYKTSILVFKDRDRYVTGEFRFRSGYAKRNPRKMVRLWAEKELRNLKRLAEKKVRCPRVVEVRANVLVMEFLALEDDGGWKASPRLKDANLPSLGEGLEELYWELMAMVRIMYQQCKLVHADLSEYNLLYHRGHMFIIDVSQSVEHDHPSAFDFLRSDLTNVDNFFSRMGVPTLGLKQSFEYVTQKAETIESEEDLITLVREQCSKRKIETEEEEGPKLEEREIGVAEHDEAIFRQAYIPRTLNEVYDAERDVQKILKGEGQDLIYATLTGVGASKTVEEAEDDRQQLGSDQGGKGGSETDDGVEDVGGEDLFEKRPRGFRFETKEDKKERKALVKEEQRSKRKEKIPKAVKKRQVAKTSGKR</sequence>
<evidence type="ECO:0000256" key="5">
    <source>
        <dbReference type="ARBA" id="ARBA00016038"/>
    </source>
</evidence>
<dbReference type="GO" id="GO:0005524">
    <property type="term" value="F:ATP binding"/>
    <property type="evidence" value="ECO:0007669"/>
    <property type="project" value="UniProtKB-KW"/>
</dbReference>
<keyword evidence="14 18" id="KW-0067">ATP-binding</keyword>
<organism evidence="24 25">
    <name type="scientific">Cronartium quercuum f. sp. fusiforme G11</name>
    <dbReference type="NCBI Taxonomy" id="708437"/>
    <lineage>
        <taxon>Eukaryota</taxon>
        <taxon>Fungi</taxon>
        <taxon>Dikarya</taxon>
        <taxon>Basidiomycota</taxon>
        <taxon>Pucciniomycotina</taxon>
        <taxon>Pucciniomycetes</taxon>
        <taxon>Pucciniales</taxon>
        <taxon>Coleosporiaceae</taxon>
        <taxon>Cronartium</taxon>
    </lineage>
</organism>
<dbReference type="GO" id="GO:0016787">
    <property type="term" value="F:hydrolase activity"/>
    <property type="evidence" value="ECO:0007669"/>
    <property type="project" value="UniProtKB-KW"/>
</dbReference>
<keyword evidence="10" id="KW-0479">Metal-binding</keyword>
<comment type="caution">
    <text evidence="24">The sequence shown here is derived from an EMBL/GenBank/DDBJ whole genome shotgun (WGS) entry which is preliminary data.</text>
</comment>
<dbReference type="PIRSF" id="PIRSF038147">
    <property type="entry name" value="Ser/Thr_PK_RIO1"/>
    <property type="match status" value="1"/>
</dbReference>
<evidence type="ECO:0000256" key="3">
    <source>
        <dbReference type="ARBA" id="ARBA00009196"/>
    </source>
</evidence>
<dbReference type="GO" id="GO:0042254">
    <property type="term" value="P:ribosome biogenesis"/>
    <property type="evidence" value="ECO:0007669"/>
    <property type="project" value="UniProtKB-KW"/>
</dbReference>
<keyword evidence="8 18" id="KW-0723">Serine/threonine-protein kinase</keyword>